<evidence type="ECO:0000256" key="6">
    <source>
        <dbReference type="ARBA" id="ARBA00023136"/>
    </source>
</evidence>
<organism evidence="8 9">
    <name type="scientific">Corynebacterium freneyi DNF00450</name>
    <dbReference type="NCBI Taxonomy" id="1287475"/>
    <lineage>
        <taxon>Bacteria</taxon>
        <taxon>Bacillati</taxon>
        <taxon>Actinomycetota</taxon>
        <taxon>Actinomycetes</taxon>
        <taxon>Mycobacteriales</taxon>
        <taxon>Corynebacteriaceae</taxon>
        <taxon>Corynebacterium</taxon>
    </lineage>
</organism>
<feature type="transmembrane region" description="Helical" evidence="7">
    <location>
        <begin position="197"/>
        <end position="220"/>
    </location>
</feature>
<evidence type="ECO:0000256" key="2">
    <source>
        <dbReference type="ARBA" id="ARBA00022448"/>
    </source>
</evidence>
<evidence type="ECO:0000256" key="5">
    <source>
        <dbReference type="ARBA" id="ARBA00022989"/>
    </source>
</evidence>
<feature type="transmembrane region" description="Helical" evidence="7">
    <location>
        <begin position="243"/>
        <end position="272"/>
    </location>
</feature>
<dbReference type="GO" id="GO:0055085">
    <property type="term" value="P:transmembrane transport"/>
    <property type="evidence" value="ECO:0007669"/>
    <property type="project" value="InterPro"/>
</dbReference>
<feature type="transmembrane region" description="Helical" evidence="7">
    <location>
        <begin position="170"/>
        <end position="191"/>
    </location>
</feature>
<evidence type="ECO:0000313" key="9">
    <source>
        <dbReference type="Proteomes" id="UP000029548"/>
    </source>
</evidence>
<evidence type="ECO:0000313" key="8">
    <source>
        <dbReference type="EMBL" id="KGF18541.1"/>
    </source>
</evidence>
<dbReference type="InterPro" id="IPR004776">
    <property type="entry name" value="Mem_transp_PIN-like"/>
</dbReference>
<dbReference type="PANTHER" id="PTHR36838:SF3">
    <property type="entry name" value="TRANSPORTER AUXIN EFFLUX CARRIER EC FAMILY"/>
    <property type="match status" value="1"/>
</dbReference>
<dbReference type="EMBL" id="JRNE01000016">
    <property type="protein sequence ID" value="KGF18541.1"/>
    <property type="molecule type" value="Genomic_DNA"/>
</dbReference>
<keyword evidence="3" id="KW-1003">Cell membrane</keyword>
<evidence type="ECO:0000256" key="4">
    <source>
        <dbReference type="ARBA" id="ARBA00022692"/>
    </source>
</evidence>
<dbReference type="Pfam" id="PF03547">
    <property type="entry name" value="Mem_trans"/>
    <property type="match status" value="1"/>
</dbReference>
<accession>A0A095Y8Y4</accession>
<dbReference type="AlphaFoldDB" id="A0A095Y8Y4"/>
<keyword evidence="4 7" id="KW-0812">Transmembrane</keyword>
<gene>
    <name evidence="8" type="ORF">HMPREF1650_01375</name>
</gene>
<keyword evidence="5 7" id="KW-1133">Transmembrane helix</keyword>
<dbReference type="Proteomes" id="UP000029548">
    <property type="component" value="Unassembled WGS sequence"/>
</dbReference>
<comment type="subcellular location">
    <subcellularLocation>
        <location evidence="1">Membrane</location>
        <topology evidence="1">Multi-pass membrane protein</topology>
    </subcellularLocation>
</comment>
<sequence>MPDLMQILTGFGSVAVIITIGWLVGRAGVLGKSGGYALNMVVYWVAMPCMLLHTLATSDTGAALGSAFAVAAGSALTVAAIYMLIARPLVGQRGPERVVGAMSASYNNVANLGIPIATAVLHDATAIVPALIFQIAFYAPICLTVLDILTSRHGRLDLRSTLMTPLKNPIFVGAALGLAAGALPDGLPTVLDSPIGLLGQAAVPMALLAFGIGLHGAAVLRKGTSPRRAVVVSSVLKNLGQPLVAWFIASVLLGMEGHALLAAVVIAALPTAQNVYTFSSRFGRGTVQARDSAVVTTLACVPVVLVIALLLG</sequence>
<proteinExistence type="predicted"/>
<keyword evidence="6 7" id="KW-0472">Membrane</keyword>
<reference evidence="8 9" key="1">
    <citation type="submission" date="2014-07" db="EMBL/GenBank/DDBJ databases">
        <authorList>
            <person name="McCorrison J."/>
            <person name="Sanka R."/>
            <person name="Torralba M."/>
            <person name="Gillis M."/>
            <person name="Haft D.H."/>
            <person name="Methe B."/>
            <person name="Sutton G."/>
            <person name="Nelson K.E."/>
        </authorList>
    </citation>
    <scope>NUCLEOTIDE SEQUENCE [LARGE SCALE GENOMIC DNA]</scope>
    <source>
        <strain evidence="8 9">DNF00450</strain>
    </source>
</reference>
<protein>
    <recommendedName>
        <fullName evidence="10">AEC family transporter</fullName>
    </recommendedName>
</protein>
<evidence type="ECO:0008006" key="10">
    <source>
        <dbReference type="Google" id="ProtNLM"/>
    </source>
</evidence>
<name>A0A095Y8Y4_9CORY</name>
<feature type="transmembrane region" description="Helical" evidence="7">
    <location>
        <begin position="6"/>
        <end position="24"/>
    </location>
</feature>
<dbReference type="GO" id="GO:0016020">
    <property type="term" value="C:membrane"/>
    <property type="evidence" value="ECO:0007669"/>
    <property type="project" value="UniProtKB-SubCell"/>
</dbReference>
<feature type="transmembrane region" description="Helical" evidence="7">
    <location>
        <begin position="36"/>
        <end position="56"/>
    </location>
</feature>
<evidence type="ECO:0000256" key="1">
    <source>
        <dbReference type="ARBA" id="ARBA00004141"/>
    </source>
</evidence>
<feature type="transmembrane region" description="Helical" evidence="7">
    <location>
        <begin position="62"/>
        <end position="86"/>
    </location>
</feature>
<evidence type="ECO:0000256" key="7">
    <source>
        <dbReference type="SAM" id="Phobius"/>
    </source>
</evidence>
<evidence type="ECO:0000256" key="3">
    <source>
        <dbReference type="ARBA" id="ARBA00022475"/>
    </source>
</evidence>
<feature type="transmembrane region" description="Helical" evidence="7">
    <location>
        <begin position="127"/>
        <end position="149"/>
    </location>
</feature>
<dbReference type="eggNOG" id="COG0679">
    <property type="taxonomic scope" value="Bacteria"/>
</dbReference>
<comment type="caution">
    <text evidence="8">The sequence shown here is derived from an EMBL/GenBank/DDBJ whole genome shotgun (WGS) entry which is preliminary data.</text>
</comment>
<dbReference type="PANTHER" id="PTHR36838">
    <property type="entry name" value="AUXIN EFFLUX CARRIER FAMILY PROTEIN"/>
    <property type="match status" value="1"/>
</dbReference>
<feature type="transmembrane region" description="Helical" evidence="7">
    <location>
        <begin position="292"/>
        <end position="311"/>
    </location>
</feature>
<keyword evidence="2" id="KW-0813">Transport</keyword>
<dbReference type="RefSeq" id="WP_035119994.1">
    <property type="nucleotide sequence ID" value="NZ_JRNE01000016.1"/>
</dbReference>